<dbReference type="InterPro" id="IPR038746">
    <property type="entry name" value="Atat"/>
</dbReference>
<feature type="region of interest" description="Disordered" evidence="3">
    <location>
        <begin position="194"/>
        <end position="251"/>
    </location>
</feature>
<dbReference type="OrthoDB" id="447510at2759"/>
<dbReference type="GO" id="GO:0019799">
    <property type="term" value="F:tubulin N-acetyltransferase activity"/>
    <property type="evidence" value="ECO:0007669"/>
    <property type="project" value="InterPro"/>
</dbReference>
<feature type="compositionally biased region" description="Basic and acidic residues" evidence="3">
    <location>
        <begin position="241"/>
        <end position="251"/>
    </location>
</feature>
<protein>
    <submittedName>
        <fullName evidence="5">(pine wood nematode) hypothetical protein</fullName>
    </submittedName>
</protein>
<gene>
    <name evidence="5" type="ORF">BXYJ_LOCUS14746</name>
</gene>
<dbReference type="PROSITE" id="PS51730">
    <property type="entry name" value="GNAT_ATAT"/>
    <property type="match status" value="1"/>
</dbReference>
<evidence type="ECO:0000313" key="5">
    <source>
        <dbReference type="EMBL" id="CAD5234655.1"/>
    </source>
</evidence>
<feature type="domain" description="N-acetyltransferase" evidence="4">
    <location>
        <begin position="1"/>
        <end position="180"/>
    </location>
</feature>
<comment type="caution">
    <text evidence="5">The sequence shown here is derived from an EMBL/GenBank/DDBJ whole genome shotgun (WGS) entry which is preliminary data.</text>
</comment>
<dbReference type="Gene3D" id="3.40.630.30">
    <property type="match status" value="1"/>
</dbReference>
<dbReference type="EMBL" id="CAJFCV020000006">
    <property type="protein sequence ID" value="CAG9130547.1"/>
    <property type="molecule type" value="Genomic_DNA"/>
</dbReference>
<dbReference type="PANTHER" id="PTHR12327">
    <property type="entry name" value="ALPHA-TUBULIN N-ACETYLTRANSFERASE 1"/>
    <property type="match status" value="1"/>
</dbReference>
<dbReference type="Proteomes" id="UP000582659">
    <property type="component" value="Unassembled WGS sequence"/>
</dbReference>
<reference evidence="5" key="1">
    <citation type="submission" date="2020-09" db="EMBL/GenBank/DDBJ databases">
        <authorList>
            <person name="Kikuchi T."/>
        </authorList>
    </citation>
    <scope>NUCLEOTIDE SEQUENCE</scope>
    <source>
        <strain evidence="5">Ka4C1</strain>
    </source>
</reference>
<evidence type="ECO:0000256" key="3">
    <source>
        <dbReference type="SAM" id="MobiDB-lite"/>
    </source>
</evidence>
<dbReference type="Pfam" id="PF05301">
    <property type="entry name" value="Acetyltransf_16"/>
    <property type="match status" value="1"/>
</dbReference>
<keyword evidence="1" id="KW-0808">Transferase</keyword>
<keyword evidence="6" id="KW-1185">Reference proteome</keyword>
<dbReference type="Proteomes" id="UP000659654">
    <property type="component" value="Unassembled WGS sequence"/>
</dbReference>
<accession>A0A7I8X2L3</accession>
<proteinExistence type="predicted"/>
<organism evidence="5 6">
    <name type="scientific">Bursaphelenchus xylophilus</name>
    <name type="common">Pinewood nematode worm</name>
    <name type="synonym">Aphelenchoides xylophilus</name>
    <dbReference type="NCBI Taxonomy" id="6326"/>
    <lineage>
        <taxon>Eukaryota</taxon>
        <taxon>Metazoa</taxon>
        <taxon>Ecdysozoa</taxon>
        <taxon>Nematoda</taxon>
        <taxon>Chromadorea</taxon>
        <taxon>Rhabditida</taxon>
        <taxon>Tylenchina</taxon>
        <taxon>Tylenchomorpha</taxon>
        <taxon>Aphelenchoidea</taxon>
        <taxon>Aphelenchoididae</taxon>
        <taxon>Bursaphelenchus</taxon>
    </lineage>
</organism>
<keyword evidence="2" id="KW-0012">Acyltransferase</keyword>
<sequence>MQVADEILLTLKDSPIQIFDRTRFNWILPRKNPGFEQLVNQLGVLAAKNKNLRKPLTSMTKFIDSNDENQKIFISWENGENGVIVHGFIKTSKKKLYLRDKNGLPYIENPVCFMDHFFVNGNQEKAIELIDFILQKEETTITECAFDSPSKDLITILESHYGLSYPVPQSINFLIYDSFFDGLNSVDQSQNGFSSRAASSRASPTPLSHRSTDQVSDLIHSNIRADPIKRAGPDTPQGRKFTRDFGHQSIW</sequence>
<evidence type="ECO:0000256" key="2">
    <source>
        <dbReference type="ARBA" id="ARBA00023315"/>
    </source>
</evidence>
<evidence type="ECO:0000256" key="1">
    <source>
        <dbReference type="ARBA" id="ARBA00022679"/>
    </source>
</evidence>
<dbReference type="EMBL" id="CAJFDI010000006">
    <property type="protein sequence ID" value="CAD5234655.1"/>
    <property type="molecule type" value="Genomic_DNA"/>
</dbReference>
<dbReference type="InterPro" id="IPR007965">
    <property type="entry name" value="GNAT_ATAT"/>
</dbReference>
<dbReference type="PANTHER" id="PTHR12327:SF0">
    <property type="entry name" value="ALPHA-TUBULIN N-ACETYLTRANSFERASE 1"/>
    <property type="match status" value="1"/>
</dbReference>
<feature type="compositionally biased region" description="Polar residues" evidence="3">
    <location>
        <begin position="205"/>
        <end position="215"/>
    </location>
</feature>
<name>A0A7I8X2L3_BURXY</name>
<dbReference type="AlphaFoldDB" id="A0A7I8X2L3"/>
<dbReference type="GO" id="GO:0005874">
    <property type="term" value="C:microtubule"/>
    <property type="evidence" value="ECO:0007669"/>
    <property type="project" value="InterPro"/>
</dbReference>
<evidence type="ECO:0000259" key="4">
    <source>
        <dbReference type="PROSITE" id="PS51730"/>
    </source>
</evidence>
<evidence type="ECO:0000313" key="6">
    <source>
        <dbReference type="Proteomes" id="UP000659654"/>
    </source>
</evidence>
<feature type="compositionally biased region" description="Low complexity" evidence="3">
    <location>
        <begin position="194"/>
        <end position="203"/>
    </location>
</feature>
<dbReference type="SMR" id="A0A7I8X2L3"/>